<dbReference type="STRING" id="1561998.A0A1I7UDJ9"/>
<evidence type="ECO:0000313" key="2">
    <source>
        <dbReference type="Proteomes" id="UP000095282"/>
    </source>
</evidence>
<dbReference type="InterPro" id="IPR050113">
    <property type="entry name" value="Ub_conjugating_enzyme"/>
</dbReference>
<dbReference type="AlphaFoldDB" id="A0A1I7UDJ9"/>
<dbReference type="GO" id="GO:0032446">
    <property type="term" value="P:protein modification by small protein conjugation"/>
    <property type="evidence" value="ECO:0007669"/>
    <property type="project" value="UniProtKB-ARBA"/>
</dbReference>
<dbReference type="WBParaSite" id="Csp11.Scaffold629.g8249.t1">
    <property type="protein sequence ID" value="Csp11.Scaffold629.g8249.t1"/>
    <property type="gene ID" value="Csp11.Scaffold629.g8249"/>
</dbReference>
<accession>A0A1I7UDJ9</accession>
<proteinExistence type="predicted"/>
<dbReference type="PANTHER" id="PTHR24067">
    <property type="entry name" value="UBIQUITIN-CONJUGATING ENZYME E2"/>
    <property type="match status" value="1"/>
</dbReference>
<dbReference type="Pfam" id="PF00179">
    <property type="entry name" value="UQ_con"/>
    <property type="match status" value="1"/>
</dbReference>
<dbReference type="InterPro" id="IPR016135">
    <property type="entry name" value="UBQ-conjugating_enzyme/RWD"/>
</dbReference>
<protein>
    <submittedName>
        <fullName evidence="3">UBIQUITIN_CONJUGAT_2 domain-containing protein</fullName>
    </submittedName>
</protein>
<dbReference type="InterPro" id="IPR000608">
    <property type="entry name" value="UBC"/>
</dbReference>
<dbReference type="SMART" id="SM00212">
    <property type="entry name" value="UBCc"/>
    <property type="match status" value="1"/>
</dbReference>
<reference evidence="3" key="1">
    <citation type="submission" date="2016-11" db="UniProtKB">
        <authorList>
            <consortium name="WormBaseParasite"/>
        </authorList>
    </citation>
    <scope>IDENTIFICATION</scope>
</reference>
<keyword evidence="2" id="KW-1185">Reference proteome</keyword>
<organism evidence="2 3">
    <name type="scientific">Caenorhabditis tropicalis</name>
    <dbReference type="NCBI Taxonomy" id="1561998"/>
    <lineage>
        <taxon>Eukaryota</taxon>
        <taxon>Metazoa</taxon>
        <taxon>Ecdysozoa</taxon>
        <taxon>Nematoda</taxon>
        <taxon>Chromadorea</taxon>
        <taxon>Rhabditida</taxon>
        <taxon>Rhabditina</taxon>
        <taxon>Rhabditomorpha</taxon>
        <taxon>Rhabditoidea</taxon>
        <taxon>Rhabditidae</taxon>
        <taxon>Peloderinae</taxon>
        <taxon>Caenorhabditis</taxon>
    </lineage>
</organism>
<name>A0A1I7UDJ9_9PELO</name>
<dbReference type="Gene3D" id="3.10.110.10">
    <property type="entry name" value="Ubiquitin Conjugating Enzyme"/>
    <property type="match status" value="1"/>
</dbReference>
<dbReference type="PROSITE" id="PS50127">
    <property type="entry name" value="UBC_2"/>
    <property type="match status" value="1"/>
</dbReference>
<dbReference type="eggNOG" id="KOG0422">
    <property type="taxonomic scope" value="Eukaryota"/>
</dbReference>
<evidence type="ECO:0000259" key="1">
    <source>
        <dbReference type="PROSITE" id="PS50127"/>
    </source>
</evidence>
<feature type="domain" description="UBC core" evidence="1">
    <location>
        <begin position="12"/>
        <end position="160"/>
    </location>
</feature>
<evidence type="ECO:0000313" key="3">
    <source>
        <dbReference type="WBParaSite" id="Csp11.Scaffold629.g8249.t1"/>
    </source>
</evidence>
<dbReference type="SUPFAM" id="SSF54495">
    <property type="entry name" value="UBC-like"/>
    <property type="match status" value="1"/>
</dbReference>
<dbReference type="Proteomes" id="UP000095282">
    <property type="component" value="Unplaced"/>
</dbReference>
<sequence>MSAAAATHGRIVQLSRIRKEIADLTKNKRAFIKEFRKCEPCRDIFQFKISGDTELYKDFVFTLTIDISLDYPFRAPFFKFSHPVFHPNVDPKSYELCSPTLLQENWKPETTMEDIILNWLVLLNEPDLSRPINFEAATDYMKDKAVYMKKFHETAKKWKSGEK</sequence>